<dbReference type="AlphaFoldDB" id="A0A9P9YF58"/>
<organism evidence="1 2">
    <name type="scientific">Drosophila gunungcola</name>
    <name type="common">fruit fly</name>
    <dbReference type="NCBI Taxonomy" id="103775"/>
    <lineage>
        <taxon>Eukaryota</taxon>
        <taxon>Metazoa</taxon>
        <taxon>Ecdysozoa</taxon>
        <taxon>Arthropoda</taxon>
        <taxon>Hexapoda</taxon>
        <taxon>Insecta</taxon>
        <taxon>Pterygota</taxon>
        <taxon>Neoptera</taxon>
        <taxon>Endopterygota</taxon>
        <taxon>Diptera</taxon>
        <taxon>Brachycera</taxon>
        <taxon>Muscomorpha</taxon>
        <taxon>Ephydroidea</taxon>
        <taxon>Drosophilidae</taxon>
        <taxon>Drosophila</taxon>
        <taxon>Sophophora</taxon>
    </lineage>
</organism>
<comment type="caution">
    <text evidence="1">The sequence shown here is derived from an EMBL/GenBank/DDBJ whole genome shotgun (WGS) entry which is preliminary data.</text>
</comment>
<keyword evidence="2" id="KW-1185">Reference proteome</keyword>
<name>A0A9P9YF58_9MUSC</name>
<sequence>MQGVLPYLQENYQGQRTPKRKRDQFCASLGLLFYRR</sequence>
<reference evidence="1" key="1">
    <citation type="journal article" date="2023" name="Genome Biol. Evol.">
        <title>Long-read-based Genome Assembly of Drosophila gunungcola Reveals Fewer Chemosensory Genes in Flower-breeding Species.</title>
        <authorList>
            <person name="Negi A."/>
            <person name="Liao B.Y."/>
            <person name="Yeh S.D."/>
        </authorList>
    </citation>
    <scope>NUCLEOTIDE SEQUENCE</scope>
    <source>
        <strain evidence="1">Sukarami</strain>
    </source>
</reference>
<evidence type="ECO:0000313" key="1">
    <source>
        <dbReference type="EMBL" id="KAI8035653.1"/>
    </source>
</evidence>
<dbReference type="EMBL" id="JAMKOV010000032">
    <property type="protein sequence ID" value="KAI8035653.1"/>
    <property type="molecule type" value="Genomic_DNA"/>
</dbReference>
<evidence type="ECO:0000313" key="2">
    <source>
        <dbReference type="Proteomes" id="UP001059596"/>
    </source>
</evidence>
<gene>
    <name evidence="1" type="ORF">M5D96_011566</name>
</gene>
<dbReference type="Proteomes" id="UP001059596">
    <property type="component" value="Unassembled WGS sequence"/>
</dbReference>
<accession>A0A9P9YF58</accession>
<protein>
    <submittedName>
        <fullName evidence="1">Uncharacterized protein</fullName>
    </submittedName>
</protein>
<proteinExistence type="predicted"/>